<dbReference type="InterPro" id="IPR036844">
    <property type="entry name" value="Hint_dom_sf"/>
</dbReference>
<sequence>MGYGLPSNQTVNAVGGRQRARDIRVGSRLWTLDGERTVQTTVTEVEVVKAREVVDVVADGVTLTVAADQMLGAPDGWVHARDAADTVLAWTPARKLCRARLTIRPGYEFGYLIGATCSDGTVGVNYVSLVVNDERFAQRYARCLTVATGLSAGLEPVTRPSGYLRRQVPGYRVRVVSSYLADVLRQYVGGDAHHLRQGFPRVVLRDPETFQGFLDGYTDGDGYLIKTWPGRVLVSANVPFLTELARIVGARFTPRADGRASRLIITDRWPSRGTFRPEQHPIQLRESGWSQVHAVRRREAGDKPFTLYGFRLAPYPSFLVNGHLARQQW</sequence>
<keyword evidence="2" id="KW-1185">Reference proteome</keyword>
<dbReference type="KEGG" id="sfk:KY5_4453"/>
<evidence type="ECO:0000313" key="1">
    <source>
        <dbReference type="EMBL" id="ATL29471.1"/>
    </source>
</evidence>
<organism evidence="1 2">
    <name type="scientific">Streptomyces formicae</name>
    <dbReference type="NCBI Taxonomy" id="1616117"/>
    <lineage>
        <taxon>Bacteria</taxon>
        <taxon>Bacillati</taxon>
        <taxon>Actinomycetota</taxon>
        <taxon>Actinomycetes</taxon>
        <taxon>Kitasatosporales</taxon>
        <taxon>Streptomycetaceae</taxon>
        <taxon>Streptomyces</taxon>
    </lineage>
</organism>
<dbReference type="Gene3D" id="3.10.28.10">
    <property type="entry name" value="Homing endonucleases"/>
    <property type="match status" value="1"/>
</dbReference>
<dbReference type="RefSeq" id="WP_234362821.1">
    <property type="nucleotide sequence ID" value="NZ_CP022685.1"/>
</dbReference>
<reference evidence="1 2" key="1">
    <citation type="submission" date="2017-08" db="EMBL/GenBank/DDBJ databases">
        <title>Complete Genome Sequence of Streptomyces formicae KY5, the formicamycin producer.</title>
        <authorList>
            <person name="Holmes N.A."/>
            <person name="Devine R."/>
            <person name="Qin Z."/>
            <person name="Seipke R.F."/>
            <person name="Wilkinson B."/>
            <person name="Hutchings M.I."/>
        </authorList>
    </citation>
    <scope>NUCLEOTIDE SEQUENCE [LARGE SCALE GENOMIC DNA]</scope>
    <source>
        <strain evidence="1 2">KY5</strain>
    </source>
</reference>
<evidence type="ECO:0000313" key="2">
    <source>
        <dbReference type="Proteomes" id="UP000221011"/>
    </source>
</evidence>
<accession>A0A291QCP2</accession>
<dbReference type="GO" id="GO:0003934">
    <property type="term" value="F:GTP cyclohydrolase I activity"/>
    <property type="evidence" value="ECO:0007669"/>
    <property type="project" value="UniProtKB-EC"/>
</dbReference>
<name>A0A291QCP2_9ACTN</name>
<dbReference type="AlphaFoldDB" id="A0A291QCP2"/>
<keyword evidence="1" id="KW-0378">Hydrolase</keyword>
<protein>
    <submittedName>
        <fullName evidence="1">GTP cyclohydrolase I type 1</fullName>
        <ecNumber evidence="1">3.5.4.16</ecNumber>
    </submittedName>
</protein>
<dbReference type="EMBL" id="CP022685">
    <property type="protein sequence ID" value="ATL29471.1"/>
    <property type="molecule type" value="Genomic_DNA"/>
</dbReference>
<dbReference type="EC" id="3.5.4.16" evidence="1"/>
<gene>
    <name evidence="1" type="ORF">KY5_4453</name>
</gene>
<proteinExistence type="predicted"/>
<dbReference type="InterPro" id="IPR027434">
    <property type="entry name" value="Homing_endonucl"/>
</dbReference>
<dbReference type="Proteomes" id="UP000221011">
    <property type="component" value="Chromosome"/>
</dbReference>
<dbReference type="SUPFAM" id="SSF51294">
    <property type="entry name" value="Hedgehog/intein (Hint) domain"/>
    <property type="match status" value="1"/>
</dbReference>